<dbReference type="STRING" id="1220589.CD32_20460"/>
<dbReference type="PANTHER" id="PTHR43570">
    <property type="entry name" value="ALDEHYDE DEHYDROGENASE"/>
    <property type="match status" value="1"/>
</dbReference>
<protein>
    <recommendedName>
        <fullName evidence="4">Aldehyde dehydrogenase</fullName>
    </recommendedName>
</protein>
<dbReference type="PANTHER" id="PTHR43570:SF20">
    <property type="entry name" value="ALDEHYDE DEHYDROGENASE ALDX-RELATED"/>
    <property type="match status" value="1"/>
</dbReference>
<dbReference type="GO" id="GO:0005737">
    <property type="term" value="C:cytoplasm"/>
    <property type="evidence" value="ECO:0007669"/>
    <property type="project" value="TreeGrafter"/>
</dbReference>
<dbReference type="RefSeq" id="WP_036158469.1">
    <property type="nucleotide sequence ID" value="NZ_AVCX01000001.1"/>
</dbReference>
<dbReference type="AlphaFoldDB" id="A0A0A3IE46"/>
<dbReference type="eggNOG" id="COG1012">
    <property type="taxonomic scope" value="Bacteria"/>
</dbReference>
<evidence type="ECO:0000313" key="7">
    <source>
        <dbReference type="EMBL" id="KGR81720.1"/>
    </source>
</evidence>
<feature type="active site" evidence="5">
    <location>
        <position position="246"/>
    </location>
</feature>
<evidence type="ECO:0000256" key="5">
    <source>
        <dbReference type="PIRSR" id="PIRSR036492-1"/>
    </source>
</evidence>
<evidence type="ECO:0000256" key="4">
    <source>
        <dbReference type="PIRNR" id="PIRNR036492"/>
    </source>
</evidence>
<dbReference type="InterPro" id="IPR016163">
    <property type="entry name" value="Ald_DH_C"/>
</dbReference>
<evidence type="ECO:0000256" key="2">
    <source>
        <dbReference type="ARBA" id="ARBA00023002"/>
    </source>
</evidence>
<dbReference type="FunFam" id="3.40.309.10:FF:000003">
    <property type="entry name" value="Aldehyde dehydrogenase"/>
    <property type="match status" value="1"/>
</dbReference>
<dbReference type="Pfam" id="PF00171">
    <property type="entry name" value="Aldedh"/>
    <property type="match status" value="1"/>
</dbReference>
<dbReference type="InterPro" id="IPR016161">
    <property type="entry name" value="Ald_DH/histidinol_DH"/>
</dbReference>
<dbReference type="OrthoDB" id="9762913at2"/>
<evidence type="ECO:0000259" key="6">
    <source>
        <dbReference type="Pfam" id="PF00171"/>
    </source>
</evidence>
<organism evidence="7 8">
    <name type="scientific">Lysinibacillus odysseyi 34hs-1 = NBRC 100172</name>
    <dbReference type="NCBI Taxonomy" id="1220589"/>
    <lineage>
        <taxon>Bacteria</taxon>
        <taxon>Bacillati</taxon>
        <taxon>Bacillota</taxon>
        <taxon>Bacilli</taxon>
        <taxon>Bacillales</taxon>
        <taxon>Bacillaceae</taxon>
        <taxon>Lysinibacillus</taxon>
    </lineage>
</organism>
<proteinExistence type="inferred from homology"/>
<gene>
    <name evidence="7" type="ORF">CD32_20460</name>
</gene>
<evidence type="ECO:0000256" key="1">
    <source>
        <dbReference type="ARBA" id="ARBA00009986"/>
    </source>
</evidence>
<name>A0A0A3IE46_9BACI</name>
<keyword evidence="3" id="KW-0520">NAD</keyword>
<keyword evidence="2 4" id="KW-0560">Oxidoreductase</keyword>
<comment type="similarity">
    <text evidence="1 4">Belongs to the aldehyde dehydrogenase family.</text>
</comment>
<dbReference type="InterPro" id="IPR016162">
    <property type="entry name" value="Ald_DH_N"/>
</dbReference>
<feature type="active site" evidence="5">
    <location>
        <position position="212"/>
    </location>
</feature>
<sequence length="467" mass="52206">MVQTTSNRMQEIFRKQQTYQWTVRQTTAAARKDKLLRLAKVISENMQNIIAATIQDIQKPSYEVFNEVGQVLGAIQHTIHHIEQWMQPEEVPAANPLAKAFIVYEPKGVVCIIGAWNFPFSLLFHPLIDAIAAGNCAIIKPSEYTPAIAALANQILSSIFSEEEVAVVQGDAATVKELLELPFNHIFFTGSSSTGKIIMKAAAKHLSSVTLELGGKTPVIIDRNVDLNRTALRLAWGKMMNSGQTCIAPDYLYLHHEDIETFTEAFASWVSASYRDENGYLLSDDRTQIVNRIHYDRIQSLFADAIAQGATVLCGGEFDDINLLIEPTLLINVTPEMRIMQEEIFAPLLPIITYTDIQEPITRLRNLEKPLALYIFSENENFVEQAIANIPSGGVCVNDIMMHNTEPNLPFGGANHSGIGSYHGIHGFKEFSHTRAVLKAAANPYEEFMMPPYKGKLEMIFQNNEHQ</sequence>
<evidence type="ECO:0000313" key="8">
    <source>
        <dbReference type="Proteomes" id="UP000030437"/>
    </source>
</evidence>
<dbReference type="GO" id="GO:0006081">
    <property type="term" value="P:aldehyde metabolic process"/>
    <property type="evidence" value="ECO:0007669"/>
    <property type="project" value="InterPro"/>
</dbReference>
<dbReference type="EMBL" id="JPVP01000060">
    <property type="protein sequence ID" value="KGR81720.1"/>
    <property type="molecule type" value="Genomic_DNA"/>
</dbReference>
<feature type="domain" description="Aldehyde dehydrogenase" evidence="6">
    <location>
        <begin position="5"/>
        <end position="437"/>
    </location>
</feature>
<dbReference type="SUPFAM" id="SSF53720">
    <property type="entry name" value="ALDH-like"/>
    <property type="match status" value="1"/>
</dbReference>
<keyword evidence="8" id="KW-1185">Reference proteome</keyword>
<dbReference type="Gene3D" id="3.40.309.10">
    <property type="entry name" value="Aldehyde Dehydrogenase, Chain A, domain 2"/>
    <property type="match status" value="1"/>
</dbReference>
<dbReference type="InterPro" id="IPR015590">
    <property type="entry name" value="Aldehyde_DH_dom"/>
</dbReference>
<evidence type="ECO:0000256" key="3">
    <source>
        <dbReference type="ARBA" id="ARBA00023027"/>
    </source>
</evidence>
<comment type="caution">
    <text evidence="7">The sequence shown here is derived from an EMBL/GenBank/DDBJ whole genome shotgun (WGS) entry which is preliminary data.</text>
</comment>
<dbReference type="GO" id="GO:0004029">
    <property type="term" value="F:aldehyde dehydrogenase (NAD+) activity"/>
    <property type="evidence" value="ECO:0007669"/>
    <property type="project" value="TreeGrafter"/>
</dbReference>
<dbReference type="PIRSF" id="PIRSF036492">
    <property type="entry name" value="ALDH"/>
    <property type="match status" value="1"/>
</dbReference>
<dbReference type="Gene3D" id="3.40.605.10">
    <property type="entry name" value="Aldehyde Dehydrogenase, Chain A, domain 1"/>
    <property type="match status" value="1"/>
</dbReference>
<dbReference type="Proteomes" id="UP000030437">
    <property type="component" value="Unassembled WGS sequence"/>
</dbReference>
<dbReference type="FunFam" id="3.40.605.10:FF:000004">
    <property type="entry name" value="Aldehyde dehydrogenase"/>
    <property type="match status" value="1"/>
</dbReference>
<accession>A0A0A3IE46</accession>
<dbReference type="InterPro" id="IPR012394">
    <property type="entry name" value="Aldehyde_DH_NAD(P)"/>
</dbReference>
<reference evidence="7 8" key="1">
    <citation type="submission" date="2014-02" db="EMBL/GenBank/DDBJ databases">
        <title>Draft genome sequence of Lysinibacillus odysseyi NBRC 100172.</title>
        <authorList>
            <person name="Zhang F."/>
            <person name="Wang G."/>
            <person name="Zhang L."/>
        </authorList>
    </citation>
    <scope>NUCLEOTIDE SEQUENCE [LARGE SCALE GENOMIC DNA]</scope>
    <source>
        <strain evidence="7 8">NBRC 100172</strain>
    </source>
</reference>